<dbReference type="InterPro" id="IPR050608">
    <property type="entry name" value="NmrA-type/Isoflavone_red_sf"/>
</dbReference>
<dbReference type="Pfam" id="PF05368">
    <property type="entry name" value="NmrA"/>
    <property type="match status" value="1"/>
</dbReference>
<dbReference type="SUPFAM" id="SSF51735">
    <property type="entry name" value="NAD(P)-binding Rossmann-fold domains"/>
    <property type="match status" value="1"/>
</dbReference>
<proteinExistence type="predicted"/>
<dbReference type="Gene3D" id="3.90.25.10">
    <property type="entry name" value="UDP-galactose 4-epimerase, domain 1"/>
    <property type="match status" value="1"/>
</dbReference>
<dbReference type="EMBL" id="JAMQYH010000004">
    <property type="protein sequence ID" value="KAJ1691115.1"/>
    <property type="molecule type" value="Genomic_DNA"/>
</dbReference>
<evidence type="ECO:0000256" key="2">
    <source>
        <dbReference type="ARBA" id="ARBA00023002"/>
    </source>
</evidence>
<organism evidence="4 5">
    <name type="scientific">Rhynchospora breviuscula</name>
    <dbReference type="NCBI Taxonomy" id="2022672"/>
    <lineage>
        <taxon>Eukaryota</taxon>
        <taxon>Viridiplantae</taxon>
        <taxon>Streptophyta</taxon>
        <taxon>Embryophyta</taxon>
        <taxon>Tracheophyta</taxon>
        <taxon>Spermatophyta</taxon>
        <taxon>Magnoliopsida</taxon>
        <taxon>Liliopsida</taxon>
        <taxon>Poales</taxon>
        <taxon>Cyperaceae</taxon>
        <taxon>Cyperoideae</taxon>
        <taxon>Rhynchosporeae</taxon>
        <taxon>Rhynchospora</taxon>
    </lineage>
</organism>
<dbReference type="GO" id="GO:0016491">
    <property type="term" value="F:oxidoreductase activity"/>
    <property type="evidence" value="ECO:0007669"/>
    <property type="project" value="UniProtKB-KW"/>
</dbReference>
<dbReference type="InterPro" id="IPR045312">
    <property type="entry name" value="PCBER-like"/>
</dbReference>
<dbReference type="Proteomes" id="UP001151287">
    <property type="component" value="Unassembled WGS sequence"/>
</dbReference>
<evidence type="ECO:0000259" key="3">
    <source>
        <dbReference type="Pfam" id="PF05368"/>
    </source>
</evidence>
<protein>
    <recommendedName>
        <fullName evidence="3">NmrA-like domain-containing protein</fullName>
    </recommendedName>
</protein>
<dbReference type="AlphaFoldDB" id="A0A9Q0CCB7"/>
<sequence length="315" mass="35116">MAPVDGKWTKILVIGGTGNFGRYVVDASIHANYPTFVLARPPATDDTEKKDLLEYFVSLGVELIFGSIHDYEILLEAVKKVDVIISALGHEPAQLEGQTKILKAIMEAGNIKRFIPSEFGTDAERVDPVEPAKTVFMMKAQIRQMTRNYCIPHTIICSNFFQSFFLPRLGQAEVSPPIQGNVSIIGDGDTRAIYVNERDVAAYVIKAANDPRTLNKILYVRPSKNSYSLNQLVALWEKKTGKTLKKKYITEEQLLAKISCSPIPLSLQLSIAYSAYIKGEQTNFNIDPSNGVEATELYPEVDYITVEEFINSCLL</sequence>
<keyword evidence="2" id="KW-0560">Oxidoreductase</keyword>
<evidence type="ECO:0000256" key="1">
    <source>
        <dbReference type="ARBA" id="ARBA00022857"/>
    </source>
</evidence>
<dbReference type="OrthoDB" id="608348at2759"/>
<name>A0A9Q0CCB7_9POAL</name>
<gene>
    <name evidence="4" type="ORF">LUZ63_015270</name>
</gene>
<keyword evidence="1" id="KW-0521">NADP</keyword>
<feature type="domain" description="NmrA-like" evidence="3">
    <location>
        <begin position="10"/>
        <end position="310"/>
    </location>
</feature>
<dbReference type="CDD" id="cd05259">
    <property type="entry name" value="PCBER_SDR_a"/>
    <property type="match status" value="1"/>
</dbReference>
<dbReference type="InterPro" id="IPR036291">
    <property type="entry name" value="NAD(P)-bd_dom_sf"/>
</dbReference>
<comment type="caution">
    <text evidence="4">The sequence shown here is derived from an EMBL/GenBank/DDBJ whole genome shotgun (WGS) entry which is preliminary data.</text>
</comment>
<dbReference type="InterPro" id="IPR008030">
    <property type="entry name" value="NmrA-like"/>
</dbReference>
<reference evidence="4" key="1">
    <citation type="journal article" date="2022" name="Cell">
        <title>Repeat-based holocentromeres influence genome architecture and karyotype evolution.</title>
        <authorList>
            <person name="Hofstatter P.G."/>
            <person name="Thangavel G."/>
            <person name="Lux T."/>
            <person name="Neumann P."/>
            <person name="Vondrak T."/>
            <person name="Novak P."/>
            <person name="Zhang M."/>
            <person name="Costa L."/>
            <person name="Castellani M."/>
            <person name="Scott A."/>
            <person name="Toegelov H."/>
            <person name="Fuchs J."/>
            <person name="Mata-Sucre Y."/>
            <person name="Dias Y."/>
            <person name="Vanzela A.L.L."/>
            <person name="Huettel B."/>
            <person name="Almeida C.C.S."/>
            <person name="Simkova H."/>
            <person name="Souza G."/>
            <person name="Pedrosa-Harand A."/>
            <person name="Macas J."/>
            <person name="Mayer K.F.X."/>
            <person name="Houben A."/>
            <person name="Marques A."/>
        </authorList>
    </citation>
    <scope>NUCLEOTIDE SEQUENCE</scope>
    <source>
        <strain evidence="4">RhyBre1mFocal</strain>
    </source>
</reference>
<evidence type="ECO:0000313" key="5">
    <source>
        <dbReference type="Proteomes" id="UP001151287"/>
    </source>
</evidence>
<keyword evidence="5" id="KW-1185">Reference proteome</keyword>
<dbReference type="PANTHER" id="PTHR43349">
    <property type="entry name" value="PINORESINOL REDUCTASE-RELATED"/>
    <property type="match status" value="1"/>
</dbReference>
<dbReference type="PANTHER" id="PTHR43349:SF30">
    <property type="entry name" value="NMRA-LIKE DOMAIN-CONTAINING PROTEIN"/>
    <property type="match status" value="1"/>
</dbReference>
<dbReference type="Gene3D" id="3.40.50.720">
    <property type="entry name" value="NAD(P)-binding Rossmann-like Domain"/>
    <property type="match status" value="1"/>
</dbReference>
<accession>A0A9Q0CCB7</accession>
<evidence type="ECO:0000313" key="4">
    <source>
        <dbReference type="EMBL" id="KAJ1691115.1"/>
    </source>
</evidence>